<name>A0A4R7CWN6_9SPHI</name>
<dbReference type="AlphaFoldDB" id="A0A4R7CWN6"/>
<sequence>MQHKFTFLKSKSSKYILPCLETRRVVVKLLDFEIMLI</sequence>
<keyword evidence="2" id="KW-1185">Reference proteome</keyword>
<dbReference type="EMBL" id="SNZV01000005">
    <property type="protein sequence ID" value="TDS12923.1"/>
    <property type="molecule type" value="Genomic_DNA"/>
</dbReference>
<evidence type="ECO:0000313" key="2">
    <source>
        <dbReference type="Proteomes" id="UP000294752"/>
    </source>
</evidence>
<dbReference type="Proteomes" id="UP000294752">
    <property type="component" value="Unassembled WGS sequence"/>
</dbReference>
<gene>
    <name evidence="1" type="ORF">B0I21_10554</name>
</gene>
<evidence type="ECO:0000313" key="1">
    <source>
        <dbReference type="EMBL" id="TDS12923.1"/>
    </source>
</evidence>
<reference evidence="1 2" key="1">
    <citation type="submission" date="2019-03" db="EMBL/GenBank/DDBJ databases">
        <title>Genomic Encyclopedia of Type Strains, Phase III (KMG-III): the genomes of soil and plant-associated and newly described type strains.</title>
        <authorList>
            <person name="Whitman W."/>
        </authorList>
    </citation>
    <scope>NUCLEOTIDE SEQUENCE [LARGE SCALE GENOMIC DNA]</scope>
    <source>
        <strain evidence="1 2">CGMCC 1.12801</strain>
    </source>
</reference>
<comment type="caution">
    <text evidence="1">The sequence shown here is derived from an EMBL/GenBank/DDBJ whole genome shotgun (WGS) entry which is preliminary data.</text>
</comment>
<organism evidence="1 2">
    <name type="scientific">Sphingobacterium paludis</name>
    <dbReference type="NCBI Taxonomy" id="1476465"/>
    <lineage>
        <taxon>Bacteria</taxon>
        <taxon>Pseudomonadati</taxon>
        <taxon>Bacteroidota</taxon>
        <taxon>Sphingobacteriia</taxon>
        <taxon>Sphingobacteriales</taxon>
        <taxon>Sphingobacteriaceae</taxon>
        <taxon>Sphingobacterium</taxon>
    </lineage>
</organism>
<accession>A0A4R7CWN6</accession>
<protein>
    <submittedName>
        <fullName evidence="1">Uncharacterized protein</fullName>
    </submittedName>
</protein>
<proteinExistence type="predicted"/>